<reference evidence="1 2" key="1">
    <citation type="journal article" date="2019" name="Int. J. Syst. Evol. Microbiol.">
        <title>The Global Catalogue of Microorganisms (GCM) 10K type strain sequencing project: providing services to taxonomists for standard genome sequencing and annotation.</title>
        <authorList>
            <consortium name="The Broad Institute Genomics Platform"/>
            <consortium name="The Broad Institute Genome Sequencing Center for Infectious Disease"/>
            <person name="Wu L."/>
            <person name="Ma J."/>
        </authorList>
    </citation>
    <scope>NUCLEOTIDE SEQUENCE [LARGE SCALE GENOMIC DNA]</scope>
    <source>
        <strain evidence="1 2">JCM 7356</strain>
    </source>
</reference>
<protein>
    <submittedName>
        <fullName evidence="1">Uncharacterized protein</fullName>
    </submittedName>
</protein>
<comment type="caution">
    <text evidence="1">The sequence shown here is derived from an EMBL/GenBank/DDBJ whole genome shotgun (WGS) entry which is preliminary data.</text>
</comment>
<proteinExistence type="predicted"/>
<gene>
    <name evidence="1" type="ORF">GCM10010430_31810</name>
</gene>
<dbReference type="Proteomes" id="UP001500305">
    <property type="component" value="Unassembled WGS sequence"/>
</dbReference>
<evidence type="ECO:0000313" key="2">
    <source>
        <dbReference type="Proteomes" id="UP001500305"/>
    </source>
</evidence>
<dbReference type="EMBL" id="BAAATR010000012">
    <property type="protein sequence ID" value="GAA2247246.1"/>
    <property type="molecule type" value="Genomic_DNA"/>
</dbReference>
<organism evidence="1 2">
    <name type="scientific">Kitasatospora cystarginea</name>
    <dbReference type="NCBI Taxonomy" id="58350"/>
    <lineage>
        <taxon>Bacteria</taxon>
        <taxon>Bacillati</taxon>
        <taxon>Actinomycetota</taxon>
        <taxon>Actinomycetes</taxon>
        <taxon>Kitasatosporales</taxon>
        <taxon>Streptomycetaceae</taxon>
        <taxon>Kitasatospora</taxon>
    </lineage>
</organism>
<name>A0ABN3E2U3_9ACTN</name>
<evidence type="ECO:0000313" key="1">
    <source>
        <dbReference type="EMBL" id="GAA2247246.1"/>
    </source>
</evidence>
<sequence length="65" mass="6876">MWEGIRRSRCFIGVIRATADPRVHLDGYGPSTSTVGANRAGRAAVNAIVKLLGEPSGARVEVQPS</sequence>
<accession>A0ABN3E2U3</accession>
<keyword evidence="2" id="KW-1185">Reference proteome</keyword>